<keyword evidence="5" id="KW-1185">Reference proteome</keyword>
<keyword evidence="2" id="KW-0732">Signal</keyword>
<protein>
    <recommendedName>
        <fullName evidence="3">Squalene cyclase C-terminal domain-containing protein</fullName>
    </recommendedName>
</protein>
<dbReference type="GO" id="GO:0016866">
    <property type="term" value="F:intramolecular transferase activity"/>
    <property type="evidence" value="ECO:0007669"/>
    <property type="project" value="InterPro"/>
</dbReference>
<dbReference type="SUPFAM" id="SSF48239">
    <property type="entry name" value="Terpenoid cyclases/Protein prenyltransferases"/>
    <property type="match status" value="1"/>
</dbReference>
<dbReference type="PANTHER" id="PTHR11764">
    <property type="entry name" value="TERPENE CYCLASE/MUTASE FAMILY MEMBER"/>
    <property type="match status" value="1"/>
</dbReference>
<feature type="signal peptide" evidence="2">
    <location>
        <begin position="1"/>
        <end position="16"/>
    </location>
</feature>
<dbReference type="Proteomes" id="UP001166286">
    <property type="component" value="Unassembled WGS sequence"/>
</dbReference>
<evidence type="ECO:0000259" key="3">
    <source>
        <dbReference type="Pfam" id="PF13243"/>
    </source>
</evidence>
<proteinExistence type="predicted"/>
<dbReference type="GO" id="GO:0005811">
    <property type="term" value="C:lipid droplet"/>
    <property type="evidence" value="ECO:0007669"/>
    <property type="project" value="InterPro"/>
</dbReference>
<dbReference type="InterPro" id="IPR032696">
    <property type="entry name" value="SQ_cyclase_C"/>
</dbReference>
<accession>A0AA39QUH6</accession>
<dbReference type="InterPro" id="IPR018333">
    <property type="entry name" value="Squalene_cyclase"/>
</dbReference>
<reference evidence="4" key="1">
    <citation type="submission" date="2023-03" db="EMBL/GenBank/DDBJ databases">
        <title>Complete genome of Cladonia borealis.</title>
        <authorList>
            <person name="Park H."/>
        </authorList>
    </citation>
    <scope>NUCLEOTIDE SEQUENCE</scope>
    <source>
        <strain evidence="4">ANT050790</strain>
    </source>
</reference>
<gene>
    <name evidence="4" type="ORF">JMJ35_007812</name>
</gene>
<keyword evidence="1" id="KW-0677">Repeat</keyword>
<name>A0AA39QUH6_9LECA</name>
<dbReference type="InterPro" id="IPR008930">
    <property type="entry name" value="Terpenoid_cyclase/PrenylTrfase"/>
</dbReference>
<organism evidence="4 5">
    <name type="scientific">Cladonia borealis</name>
    <dbReference type="NCBI Taxonomy" id="184061"/>
    <lineage>
        <taxon>Eukaryota</taxon>
        <taxon>Fungi</taxon>
        <taxon>Dikarya</taxon>
        <taxon>Ascomycota</taxon>
        <taxon>Pezizomycotina</taxon>
        <taxon>Lecanoromycetes</taxon>
        <taxon>OSLEUM clade</taxon>
        <taxon>Lecanoromycetidae</taxon>
        <taxon>Lecanorales</taxon>
        <taxon>Lecanorineae</taxon>
        <taxon>Cladoniaceae</taxon>
        <taxon>Cladonia</taxon>
    </lineage>
</organism>
<dbReference type="Gene3D" id="1.50.10.20">
    <property type="match status" value="1"/>
</dbReference>
<dbReference type="AlphaFoldDB" id="A0AA39QUH6"/>
<evidence type="ECO:0000256" key="2">
    <source>
        <dbReference type="SAM" id="SignalP"/>
    </source>
</evidence>
<evidence type="ECO:0000313" key="5">
    <source>
        <dbReference type="Proteomes" id="UP001166286"/>
    </source>
</evidence>
<dbReference type="GO" id="GO:0016104">
    <property type="term" value="P:triterpenoid biosynthetic process"/>
    <property type="evidence" value="ECO:0007669"/>
    <property type="project" value="InterPro"/>
</dbReference>
<dbReference type="EMBL" id="JAFEKC020000018">
    <property type="protein sequence ID" value="KAK0509418.1"/>
    <property type="molecule type" value="Genomic_DNA"/>
</dbReference>
<feature type="domain" description="Squalene cyclase C-terminal" evidence="3">
    <location>
        <begin position="46"/>
        <end position="376"/>
    </location>
</feature>
<sequence length="379" mass="42466">MHVGLLALILEGHSLSDSCVVRGLEAVERLVWQDKRGKRVQACGPPVWDTLLMTIGLWDAGVDGSNENLLKAVEWVRKRQLLGPEGDWRVYNSQLSPGGFSFEYFNTWYPDVDDTAAAILAFVKQDPSCIDLPFLTSAIEWIFGMQNSDGGSGAFDLNNDRLFLNKIPFSDMDSLCDPSTADVTGRILEAFGLVFKHTKHAYIDETLLKRMDSASQHGIEYLHSVQEPTGAWYGRWGSNYIYGTSNVLCGLEYYKHDRQVQTLIQPPLRWLKDVQNADGGWGESLLTYKDPELAGCGASTASQTAWGAMGLLAHLPPTDQAICRSMEFLTSSQTDREGEGASWPEKEYTGTGFPRFFYLGYSFYRHYFPMMALGRFLGR</sequence>
<evidence type="ECO:0000313" key="4">
    <source>
        <dbReference type="EMBL" id="KAK0509418.1"/>
    </source>
</evidence>
<dbReference type="PANTHER" id="PTHR11764:SF82">
    <property type="entry name" value="TERPENE CYCLASE_MUTASE FAMILY MEMBER"/>
    <property type="match status" value="1"/>
</dbReference>
<comment type="caution">
    <text evidence="4">The sequence shown here is derived from an EMBL/GenBank/DDBJ whole genome shotgun (WGS) entry which is preliminary data.</text>
</comment>
<feature type="chain" id="PRO_5041467715" description="Squalene cyclase C-terminal domain-containing protein" evidence="2">
    <location>
        <begin position="17"/>
        <end position="379"/>
    </location>
</feature>
<evidence type="ECO:0000256" key="1">
    <source>
        <dbReference type="ARBA" id="ARBA00022737"/>
    </source>
</evidence>
<dbReference type="Pfam" id="PF13243">
    <property type="entry name" value="SQHop_cyclase_C"/>
    <property type="match status" value="1"/>
</dbReference>